<dbReference type="RefSeq" id="WP_163698502.1">
    <property type="nucleotide sequence ID" value="NZ_QXHD01000004.1"/>
</dbReference>
<gene>
    <name evidence="3" type="ORF">DXZ20_12555</name>
</gene>
<dbReference type="EMBL" id="QXHD01000004">
    <property type="protein sequence ID" value="NEZ56490.1"/>
    <property type="molecule type" value="Genomic_DNA"/>
</dbReference>
<evidence type="ECO:0000256" key="1">
    <source>
        <dbReference type="ARBA" id="ARBA00022737"/>
    </source>
</evidence>
<dbReference type="PANTHER" id="PTHR45641">
    <property type="entry name" value="TETRATRICOPEPTIDE REPEAT PROTEIN (AFU_ORTHOLOGUE AFUA_6G03870)"/>
    <property type="match status" value="1"/>
</dbReference>
<name>A0A6M0RKS9_9CYAN</name>
<dbReference type="AlphaFoldDB" id="A0A6M0RKS9"/>
<accession>A0A6M0RKS9</accession>
<dbReference type="Gene3D" id="1.25.40.10">
    <property type="entry name" value="Tetratricopeptide repeat domain"/>
    <property type="match status" value="2"/>
</dbReference>
<dbReference type="PANTHER" id="PTHR45641:SF19">
    <property type="entry name" value="NEPHROCYSTIN-3"/>
    <property type="match status" value="1"/>
</dbReference>
<evidence type="ECO:0000256" key="2">
    <source>
        <dbReference type="ARBA" id="ARBA00022803"/>
    </source>
</evidence>
<protein>
    <submittedName>
        <fullName evidence="3">Tetratricopeptide repeat protein</fullName>
    </submittedName>
</protein>
<evidence type="ECO:0000313" key="4">
    <source>
        <dbReference type="Proteomes" id="UP000481033"/>
    </source>
</evidence>
<keyword evidence="1" id="KW-0677">Repeat</keyword>
<comment type="caution">
    <text evidence="3">The sequence shown here is derived from an EMBL/GenBank/DDBJ whole genome shotgun (WGS) entry which is preliminary data.</text>
</comment>
<sequence>MVATQLKSRKVLGLNQRQYEGLKTALQLNLRRQLLIAVCDSNTLKTQLVSRLQADLTAADNTLDDFGTVTLAKLAFDPSQPDLMLQLVHWLKQAPKPTPHLQIVGLEAMTHQPMRSQNHFLRSLENIQSLLPHLESSLVLWLSWPWYRTLQQSAPEFWQWRSGVFTFVGEPVSSAPEIANTGHQVADALYGGVSTAQNADIWQILSEDLAQRDQQPAAANVAATDVEPEQSPSVTVDVTTLENPLETLAQLEEQGATPEEITQAYHTLGNHYRDRIEAGEMTPNLLATAIETFELYLNWLPTEDTQRAAGLNDLGTLHWLNAQLQGERSALVEGMNRSVKLYREGLSANGDAETTSRLYGNLGAVYSALANYDDSITHLKDAVTAYRQALPFCSADSNPEEYGTLQNSLGSVYWKLAYYEQPKPQLHRAIAAYNEALRCHHPETSPLEYAAVQNNLGIAYWSLSRHERPIFLLKHAIAAYRDALNYRTPSTDPTACASTYNNLGTAFWELANHPEAPADPEGRYKQNAVIAYEAALKASELAPNNLDLASIRHCLGSIYDRMARATDNRALIVGNLDRALVHYVTALKQITKTASSYEPIFKALVRNVSAHYELLGLDGQQNALNKVPAEILPQVMLKL</sequence>
<reference evidence="3 4" key="1">
    <citation type="journal article" date="2020" name="Microb. Ecol.">
        <title>Ecogenomics of the Marine Benthic Filamentous Cyanobacterium Adonisia.</title>
        <authorList>
            <person name="Walter J.M."/>
            <person name="Coutinho F.H."/>
            <person name="Leomil L."/>
            <person name="Hargreaves P.I."/>
            <person name="Campeao M.E."/>
            <person name="Vieira V.V."/>
            <person name="Silva B.S."/>
            <person name="Fistarol G.O."/>
            <person name="Salomon P.S."/>
            <person name="Sawabe T."/>
            <person name="Mino S."/>
            <person name="Hosokawa M."/>
            <person name="Miyashita H."/>
            <person name="Maruyama F."/>
            <person name="van Verk M.C."/>
            <person name="Dutilh B.E."/>
            <person name="Thompson C.C."/>
            <person name="Thompson F.L."/>
        </authorList>
    </citation>
    <scope>NUCLEOTIDE SEQUENCE [LARGE SCALE GENOMIC DNA]</scope>
    <source>
        <strain evidence="3 4">CCMR0081</strain>
    </source>
</reference>
<dbReference type="InterPro" id="IPR011990">
    <property type="entry name" value="TPR-like_helical_dom_sf"/>
</dbReference>
<dbReference type="Pfam" id="PF13374">
    <property type="entry name" value="TPR_10"/>
    <property type="match status" value="1"/>
</dbReference>
<dbReference type="Proteomes" id="UP000481033">
    <property type="component" value="Unassembled WGS sequence"/>
</dbReference>
<dbReference type="SUPFAM" id="SSF48452">
    <property type="entry name" value="TPR-like"/>
    <property type="match status" value="2"/>
</dbReference>
<keyword evidence="2" id="KW-0802">TPR repeat</keyword>
<organism evidence="3 4">
    <name type="scientific">Adonisia turfae CCMR0081</name>
    <dbReference type="NCBI Taxonomy" id="2292702"/>
    <lineage>
        <taxon>Bacteria</taxon>
        <taxon>Bacillati</taxon>
        <taxon>Cyanobacteriota</taxon>
        <taxon>Adonisia</taxon>
        <taxon>Adonisia turfae</taxon>
    </lineage>
</organism>
<evidence type="ECO:0000313" key="3">
    <source>
        <dbReference type="EMBL" id="NEZ56490.1"/>
    </source>
</evidence>
<proteinExistence type="predicted"/>
<keyword evidence="4" id="KW-1185">Reference proteome</keyword>